<sequence>MLKTFNLLSIGNMLDKAKCNNEIKKRNEHKKKLSENKCQLNDDLMSMDGMVDEYFVNSDFLVNHAAFLNNKKNEINELLDDIESELYILEKKSQLYLCREKAIKVKIEMLTDESLKDKHNRDLALQLEECWTTVL</sequence>
<comment type="caution">
    <text evidence="2">The sequence shown here is derived from an EMBL/GenBank/DDBJ whole genome shotgun (WGS) entry which is preliminary data.</text>
</comment>
<proteinExistence type="predicted"/>
<evidence type="ECO:0000256" key="1">
    <source>
        <dbReference type="SAM" id="Coils"/>
    </source>
</evidence>
<evidence type="ECO:0000313" key="2">
    <source>
        <dbReference type="EMBL" id="MCE2597121.1"/>
    </source>
</evidence>
<dbReference type="EMBL" id="JAIMJA010000033">
    <property type="protein sequence ID" value="MCE2597121.1"/>
    <property type="molecule type" value="Genomic_DNA"/>
</dbReference>
<protein>
    <recommendedName>
        <fullName evidence="4">Flagellar FliJ protein</fullName>
    </recommendedName>
</protein>
<evidence type="ECO:0008006" key="4">
    <source>
        <dbReference type="Google" id="ProtNLM"/>
    </source>
</evidence>
<feature type="coiled-coil region" evidence="1">
    <location>
        <begin position="65"/>
        <end position="92"/>
    </location>
</feature>
<accession>A0ABS8WDJ8</accession>
<name>A0ABS8WDJ8_9GAMM</name>
<gene>
    <name evidence="2" type="ORF">K6Y31_20310</name>
</gene>
<keyword evidence="3" id="KW-1185">Reference proteome</keyword>
<evidence type="ECO:0000313" key="3">
    <source>
        <dbReference type="Proteomes" id="UP001201273"/>
    </source>
</evidence>
<organism evidence="2 3">
    <name type="scientific">Motilimonas cestriensis</name>
    <dbReference type="NCBI Taxonomy" id="2742685"/>
    <lineage>
        <taxon>Bacteria</taxon>
        <taxon>Pseudomonadati</taxon>
        <taxon>Pseudomonadota</taxon>
        <taxon>Gammaproteobacteria</taxon>
        <taxon>Alteromonadales</taxon>
        <taxon>Alteromonadales genera incertae sedis</taxon>
        <taxon>Motilimonas</taxon>
    </lineage>
</organism>
<dbReference type="RefSeq" id="WP_233054863.1">
    <property type="nucleotide sequence ID" value="NZ_JAIMJA010000033.1"/>
</dbReference>
<dbReference type="Proteomes" id="UP001201273">
    <property type="component" value="Unassembled WGS sequence"/>
</dbReference>
<keyword evidence="1" id="KW-0175">Coiled coil</keyword>
<reference evidence="2 3" key="1">
    <citation type="journal article" date="2022" name="Environ. Microbiol. Rep.">
        <title>Eco-phylogenetic analyses reveal divergent evolution of vitamin B12 metabolism in the marine bacterial family 'Psychromonadaceae'.</title>
        <authorList>
            <person name="Jin X."/>
            <person name="Yang Y."/>
            <person name="Cao H."/>
            <person name="Gao B."/>
            <person name="Zhao Z."/>
        </authorList>
    </citation>
    <scope>NUCLEOTIDE SEQUENCE [LARGE SCALE GENOMIC DNA]</scope>
    <source>
        <strain evidence="2 3">MKS20</strain>
    </source>
</reference>